<feature type="transmembrane region" description="Helical" evidence="14">
    <location>
        <begin position="263"/>
        <end position="284"/>
    </location>
</feature>
<evidence type="ECO:0000256" key="11">
    <source>
        <dbReference type="ARBA" id="ARBA00023306"/>
    </source>
</evidence>
<dbReference type="Pfam" id="PF02687">
    <property type="entry name" value="FtsX"/>
    <property type="match status" value="1"/>
</dbReference>
<comment type="subunit">
    <text evidence="4">Forms a membrane-associated complex with FtsE.</text>
</comment>
<dbReference type="AlphaFoldDB" id="A0A1C3NW71"/>
<protein>
    <recommendedName>
        <fullName evidence="5 12">Cell division protein FtsX</fullName>
    </recommendedName>
</protein>
<feature type="region of interest" description="Disordered" evidence="13">
    <location>
        <begin position="1"/>
        <end position="24"/>
    </location>
</feature>
<keyword evidence="18" id="KW-1185">Reference proteome</keyword>
<feature type="transmembrane region" description="Helical" evidence="14">
    <location>
        <begin position="60"/>
        <end position="83"/>
    </location>
</feature>
<comment type="subcellular location">
    <subcellularLocation>
        <location evidence="2">Cell membrane</location>
        <topology evidence="2">Multi-pass membrane protein</topology>
    </subcellularLocation>
</comment>
<evidence type="ECO:0000256" key="1">
    <source>
        <dbReference type="ARBA" id="ARBA00003552"/>
    </source>
</evidence>
<dbReference type="GO" id="GO:0005886">
    <property type="term" value="C:plasma membrane"/>
    <property type="evidence" value="ECO:0007669"/>
    <property type="project" value="UniProtKB-SubCell"/>
</dbReference>
<feature type="transmembrane region" description="Helical" evidence="14">
    <location>
        <begin position="206"/>
        <end position="230"/>
    </location>
</feature>
<comment type="similarity">
    <text evidence="3 12">Belongs to the ABC-4 integral membrane protein family. FtsX subfamily.</text>
</comment>
<dbReference type="InterPro" id="IPR047929">
    <property type="entry name" value="FtsX_actino"/>
</dbReference>
<evidence type="ECO:0000256" key="10">
    <source>
        <dbReference type="ARBA" id="ARBA00023136"/>
    </source>
</evidence>
<evidence type="ECO:0000256" key="13">
    <source>
        <dbReference type="SAM" id="MobiDB-lite"/>
    </source>
</evidence>
<evidence type="ECO:0000256" key="14">
    <source>
        <dbReference type="SAM" id="Phobius"/>
    </source>
</evidence>
<keyword evidence="9 14" id="KW-1133">Transmembrane helix</keyword>
<name>A0A1C3NW71_9ACTN</name>
<dbReference type="PIRSF" id="PIRSF003097">
    <property type="entry name" value="FtsX"/>
    <property type="match status" value="1"/>
</dbReference>
<dbReference type="NCBIfam" id="NF038346">
    <property type="entry name" value="FtsX_actino"/>
    <property type="match status" value="1"/>
</dbReference>
<evidence type="ECO:0000313" key="17">
    <source>
        <dbReference type="EMBL" id="SBW20521.1"/>
    </source>
</evidence>
<evidence type="ECO:0000256" key="7">
    <source>
        <dbReference type="ARBA" id="ARBA00022618"/>
    </source>
</evidence>
<dbReference type="GO" id="GO:0051301">
    <property type="term" value="P:cell division"/>
    <property type="evidence" value="ECO:0007669"/>
    <property type="project" value="UniProtKB-KW"/>
</dbReference>
<evidence type="ECO:0000256" key="9">
    <source>
        <dbReference type="ARBA" id="ARBA00022989"/>
    </source>
</evidence>
<evidence type="ECO:0000256" key="8">
    <source>
        <dbReference type="ARBA" id="ARBA00022692"/>
    </source>
</evidence>
<keyword evidence="10 12" id="KW-0472">Membrane</keyword>
<reference evidence="18" key="1">
    <citation type="submission" date="2016-02" db="EMBL/GenBank/DDBJ databases">
        <authorList>
            <person name="Wibberg D."/>
        </authorList>
    </citation>
    <scope>NUCLEOTIDE SEQUENCE [LARGE SCALE GENOMIC DNA]</scope>
</reference>
<keyword evidence="8 14" id="KW-0812">Transmembrane</keyword>
<evidence type="ECO:0000313" key="18">
    <source>
        <dbReference type="Proteomes" id="UP000199013"/>
    </source>
</evidence>
<evidence type="ECO:0000256" key="6">
    <source>
        <dbReference type="ARBA" id="ARBA00022475"/>
    </source>
</evidence>
<gene>
    <name evidence="17" type="ORF">FDG2_1720</name>
</gene>
<evidence type="ECO:0000259" key="15">
    <source>
        <dbReference type="Pfam" id="PF02687"/>
    </source>
</evidence>
<feature type="transmembrane region" description="Helical" evidence="14">
    <location>
        <begin position="304"/>
        <end position="326"/>
    </location>
</feature>
<proteinExistence type="inferred from homology"/>
<keyword evidence="7 12" id="KW-0132">Cell division</keyword>
<dbReference type="Gene3D" id="3.30.70.3040">
    <property type="match status" value="1"/>
</dbReference>
<evidence type="ECO:0000259" key="16">
    <source>
        <dbReference type="Pfam" id="PF18075"/>
    </source>
</evidence>
<dbReference type="Pfam" id="PF18075">
    <property type="entry name" value="FtsX_ECD"/>
    <property type="match status" value="1"/>
</dbReference>
<keyword evidence="11 12" id="KW-0131">Cell cycle</keyword>
<dbReference type="PANTHER" id="PTHR47755:SF1">
    <property type="entry name" value="CELL DIVISION PROTEIN FTSX"/>
    <property type="match status" value="1"/>
</dbReference>
<dbReference type="EMBL" id="FLUV01000718">
    <property type="protein sequence ID" value="SBW20521.1"/>
    <property type="molecule type" value="Genomic_DNA"/>
</dbReference>
<evidence type="ECO:0000256" key="2">
    <source>
        <dbReference type="ARBA" id="ARBA00004651"/>
    </source>
</evidence>
<dbReference type="PANTHER" id="PTHR47755">
    <property type="entry name" value="CELL DIVISION PROTEIN FTSX"/>
    <property type="match status" value="1"/>
</dbReference>
<dbReference type="InterPro" id="IPR003838">
    <property type="entry name" value="ABC3_permease_C"/>
</dbReference>
<evidence type="ECO:0000256" key="4">
    <source>
        <dbReference type="ARBA" id="ARBA00011160"/>
    </source>
</evidence>
<dbReference type="InterPro" id="IPR040690">
    <property type="entry name" value="FtsX_ECD"/>
</dbReference>
<keyword evidence="6 12" id="KW-1003">Cell membrane</keyword>
<accession>A0A1C3NW71</accession>
<evidence type="ECO:0000256" key="3">
    <source>
        <dbReference type="ARBA" id="ARBA00007379"/>
    </source>
</evidence>
<dbReference type="InterPro" id="IPR004513">
    <property type="entry name" value="FtsX"/>
</dbReference>
<feature type="domain" description="FtsX extracellular" evidence="16">
    <location>
        <begin position="98"/>
        <end position="190"/>
    </location>
</feature>
<evidence type="ECO:0000256" key="12">
    <source>
        <dbReference type="PIRNR" id="PIRNR003097"/>
    </source>
</evidence>
<feature type="compositionally biased region" description="Basic and acidic residues" evidence="13">
    <location>
        <begin position="14"/>
        <end position="23"/>
    </location>
</feature>
<comment type="function">
    <text evidence="1">Part of the ABC transporter FtsEX involved in cellular division.</text>
</comment>
<feature type="domain" description="ABC3 transporter permease C-terminal" evidence="15">
    <location>
        <begin position="213"/>
        <end position="328"/>
    </location>
</feature>
<organism evidence="17 18">
    <name type="scientific">Candidatus Protofrankia californiensis</name>
    <dbReference type="NCBI Taxonomy" id="1839754"/>
    <lineage>
        <taxon>Bacteria</taxon>
        <taxon>Bacillati</taxon>
        <taxon>Actinomycetota</taxon>
        <taxon>Actinomycetes</taxon>
        <taxon>Frankiales</taxon>
        <taxon>Frankiaceae</taxon>
        <taxon>Protofrankia</taxon>
    </lineage>
</organism>
<sequence>MILPRPGFLPSRLRPSDSSDKLGRFGRLQLPGPLSDHEEMTGMRAGPLLAIGVTSLRRNLAMSVAVIVTVTICLTLVGAGLLLRAQVHTVDGFLLDRIQVVIDLKDDISGAERDALAADLRADPLVQDIRYEDKADAFARFKRDFHNSPDVVSGVSADDLPASFRLTLTDPRRAGEITIYYTGRDGVDRVRDQRALLAPLYRILDAFTIGAFALAAVQALAAFALIYTMIRVSAHGRRRETAIMRLVGATNGTIRAPFVLESAVTGMVGGSLAAMALIAGKAYLVDHRFARQTAFPLFGWDAVWAAVAGVILIGTGASAAMAFVALRRHLHV</sequence>
<dbReference type="Proteomes" id="UP000199013">
    <property type="component" value="Unassembled WGS sequence"/>
</dbReference>
<evidence type="ECO:0000256" key="5">
    <source>
        <dbReference type="ARBA" id="ARBA00021907"/>
    </source>
</evidence>